<dbReference type="EMBL" id="MRCG01000002">
    <property type="protein sequence ID" value="OKH50143.1"/>
    <property type="molecule type" value="Genomic_DNA"/>
</dbReference>
<proteinExistence type="predicted"/>
<dbReference type="Pfam" id="PF13307">
    <property type="entry name" value="Helicase_C_2"/>
    <property type="match status" value="1"/>
</dbReference>
<evidence type="ECO:0000313" key="4">
    <source>
        <dbReference type="Proteomes" id="UP000185557"/>
    </source>
</evidence>
<dbReference type="GO" id="GO:0016818">
    <property type="term" value="F:hydrolase activity, acting on acid anhydrides, in phosphorus-containing anhydrides"/>
    <property type="evidence" value="ECO:0007669"/>
    <property type="project" value="InterPro"/>
</dbReference>
<dbReference type="GO" id="GO:0005524">
    <property type="term" value="F:ATP binding"/>
    <property type="evidence" value="ECO:0007669"/>
    <property type="project" value="InterPro"/>
</dbReference>
<comment type="caution">
    <text evidence="3">The sequence shown here is derived from an EMBL/GenBank/DDBJ whole genome shotgun (WGS) entry which is preliminary data.</text>
</comment>
<feature type="domain" description="Helicase ATP-binding" evidence="2">
    <location>
        <begin position="34"/>
        <end position="300"/>
    </location>
</feature>
<dbReference type="STRING" id="549789.NIES30_05445"/>
<protein>
    <recommendedName>
        <fullName evidence="2">Helicase ATP-binding domain-containing protein</fullName>
    </recommendedName>
</protein>
<dbReference type="SMART" id="SM00491">
    <property type="entry name" value="HELICc2"/>
    <property type="match status" value="1"/>
</dbReference>
<evidence type="ECO:0000256" key="1">
    <source>
        <dbReference type="SAM" id="MobiDB-lite"/>
    </source>
</evidence>
<keyword evidence="4" id="KW-1185">Reference proteome</keyword>
<dbReference type="InterPro" id="IPR014001">
    <property type="entry name" value="Helicase_ATP-bd"/>
</dbReference>
<dbReference type="SMART" id="SM00487">
    <property type="entry name" value="DEXDc"/>
    <property type="match status" value="1"/>
</dbReference>
<gene>
    <name evidence="3" type="ORF">NIES30_05445</name>
</gene>
<feature type="compositionally biased region" description="Polar residues" evidence="1">
    <location>
        <begin position="528"/>
        <end position="537"/>
    </location>
</feature>
<dbReference type="SUPFAM" id="SSF52540">
    <property type="entry name" value="P-loop containing nucleoside triphosphate hydrolases"/>
    <property type="match status" value="2"/>
</dbReference>
<dbReference type="InterPro" id="IPR027417">
    <property type="entry name" value="P-loop_NTPase"/>
</dbReference>
<dbReference type="InterPro" id="IPR006935">
    <property type="entry name" value="Helicase/UvrB_N"/>
</dbReference>
<feature type="compositionally biased region" description="Basic and acidic residues" evidence="1">
    <location>
        <begin position="518"/>
        <end position="527"/>
    </location>
</feature>
<dbReference type="GO" id="GO:0004386">
    <property type="term" value="F:helicase activity"/>
    <property type="evidence" value="ECO:0007669"/>
    <property type="project" value="InterPro"/>
</dbReference>
<name>A0A1U7J9G0_9CYAN</name>
<dbReference type="GO" id="GO:0003677">
    <property type="term" value="F:DNA binding"/>
    <property type="evidence" value="ECO:0007669"/>
    <property type="project" value="InterPro"/>
</dbReference>
<organism evidence="3 4">
    <name type="scientific">Phormidium tenue NIES-30</name>
    <dbReference type="NCBI Taxonomy" id="549789"/>
    <lineage>
        <taxon>Bacteria</taxon>
        <taxon>Bacillati</taxon>
        <taxon>Cyanobacteriota</taxon>
        <taxon>Cyanophyceae</taxon>
        <taxon>Oscillatoriophycideae</taxon>
        <taxon>Oscillatoriales</taxon>
        <taxon>Oscillatoriaceae</taxon>
        <taxon>Phormidium</taxon>
    </lineage>
</organism>
<dbReference type="InterPro" id="IPR006555">
    <property type="entry name" value="ATP-dep_Helicase_C"/>
</dbReference>
<feature type="region of interest" description="Disordered" evidence="1">
    <location>
        <begin position="517"/>
        <end position="537"/>
    </location>
</feature>
<sequence>MFQDLNRDPSIKFLHFHQGKILEDYCNQKDSKSNQKYIQVKDLAIELPTGTGKTLVGLLIAEYRRRVFNERVVFLCPTRQLCAQVNERARLYGINTALLVGSQSKYDPGQFYSYQQAKSIAVTTYSGVFNTNPRINDPEVIICDDAHAADNYISALWTLSIERSRHKDLYMALYRLLEPVMPNYIAYKIETGGSSRFDEFSVDLLSTIAWHGCLNQIGQILEEFVSGHDDLKYSWSILASHLEACSLYLSPKSIEIRPLIPPTQTHPPFSNAKQRIYMSATLGEDGDIERVFGVKAIARLPIPEEWHKRSTGRRLILFPDLSANKDSTDTAVSMVKQVDRALVLVPDNKRLEGWETKLKKTHEIIKSEDIEQNLDAFTKASEPSVLLLATRYDGIDLPGEDCRFMVLDGEPSASGLQEFYLRVGLGASSQLHNRIRTRITQALGRCTRDESDYSVVFVLGDKLTQRCCTKTLTQGMHPELQAEISFGLENSTDHTPQEFVELAQLFLSRSPDWQAAEQDIRKKRDSNTKTPDPTTEYLNQAMPHEIDYVYASWKGQHEDALSIVAKILAALEGGSNLKPYRAFWLHQAAASAFLAWQHSGNETFKLTAISYLDKASGASSNITWLSKLRSELSGQSDDSAVEALPIQEWFLEVNSLLQNWKIIGSKFARKVSETQNDIENNDAKSFEKGLATLGKMLGASSHQWTDDGAPDGLWVFGNWHAFVFEAKTDENPEGGISLDTIRQARTHEQRVRADNLIPAFVPCSTIVISPRSAVHNLATSHVEDIAYLSHDDAIKLFSDVALALERLRASASGSTEETLQEIGLQFYKEKLVALQDVKERLLRKKLRDLPIQ</sequence>
<accession>A0A1U7J9G0</accession>
<dbReference type="Proteomes" id="UP000185557">
    <property type="component" value="Unassembled WGS sequence"/>
</dbReference>
<reference evidence="3 4" key="1">
    <citation type="submission" date="2016-11" db="EMBL/GenBank/DDBJ databases">
        <title>Draft Genome Sequences of Nine Cyanobacterial Strains from Diverse Habitats.</title>
        <authorList>
            <person name="Zhu T."/>
            <person name="Hou S."/>
            <person name="Lu X."/>
            <person name="Hess W.R."/>
        </authorList>
    </citation>
    <scope>NUCLEOTIDE SEQUENCE [LARGE SCALE GENOMIC DNA]</scope>
    <source>
        <strain evidence="3 4">NIES-30</strain>
    </source>
</reference>
<evidence type="ECO:0000259" key="2">
    <source>
        <dbReference type="PROSITE" id="PS51192"/>
    </source>
</evidence>
<dbReference type="Gene3D" id="3.40.50.300">
    <property type="entry name" value="P-loop containing nucleotide triphosphate hydrolases"/>
    <property type="match status" value="2"/>
</dbReference>
<evidence type="ECO:0000313" key="3">
    <source>
        <dbReference type="EMBL" id="OKH50143.1"/>
    </source>
</evidence>
<dbReference type="AlphaFoldDB" id="A0A1U7J9G0"/>
<dbReference type="GO" id="GO:0006139">
    <property type="term" value="P:nucleobase-containing compound metabolic process"/>
    <property type="evidence" value="ECO:0007669"/>
    <property type="project" value="InterPro"/>
</dbReference>
<dbReference type="PROSITE" id="PS51192">
    <property type="entry name" value="HELICASE_ATP_BIND_1"/>
    <property type="match status" value="1"/>
</dbReference>
<dbReference type="Pfam" id="PF04851">
    <property type="entry name" value="ResIII"/>
    <property type="match status" value="1"/>
</dbReference>